<dbReference type="SUPFAM" id="SSF52777">
    <property type="entry name" value="CoA-dependent acyltransferases"/>
    <property type="match status" value="2"/>
</dbReference>
<evidence type="ECO:0000256" key="7">
    <source>
        <dbReference type="PIRSR" id="PIRSR600542-1"/>
    </source>
</evidence>
<evidence type="ECO:0000256" key="6">
    <source>
        <dbReference type="ARBA" id="ARBA00040495"/>
    </source>
</evidence>
<organism evidence="9">
    <name type="scientific">Capitella teleta</name>
    <name type="common">Polychaete worm</name>
    <dbReference type="NCBI Taxonomy" id="283909"/>
    <lineage>
        <taxon>Eukaryota</taxon>
        <taxon>Metazoa</taxon>
        <taxon>Spiralia</taxon>
        <taxon>Lophotrochozoa</taxon>
        <taxon>Annelida</taxon>
        <taxon>Polychaeta</taxon>
        <taxon>Sedentaria</taxon>
        <taxon>Scolecida</taxon>
        <taxon>Capitellidae</taxon>
        <taxon>Capitella</taxon>
    </lineage>
</organism>
<evidence type="ECO:0000313" key="11">
    <source>
        <dbReference type="Proteomes" id="UP000014760"/>
    </source>
</evidence>
<evidence type="ECO:0000259" key="8">
    <source>
        <dbReference type="Pfam" id="PF00755"/>
    </source>
</evidence>
<dbReference type="PANTHER" id="PTHR22589:SF14">
    <property type="entry name" value="CHOLINE O-ACETYLTRANSFERASE"/>
    <property type="match status" value="1"/>
</dbReference>
<evidence type="ECO:0000256" key="1">
    <source>
        <dbReference type="ARBA" id="ARBA00005232"/>
    </source>
</evidence>
<dbReference type="InterPro" id="IPR023213">
    <property type="entry name" value="CAT-like_dom_sf"/>
</dbReference>
<gene>
    <name evidence="9" type="ORF">CAPTEDRAFT_218503</name>
</gene>
<dbReference type="GO" id="GO:0007274">
    <property type="term" value="P:neuromuscular synaptic transmission"/>
    <property type="evidence" value="ECO:0007669"/>
    <property type="project" value="TreeGrafter"/>
</dbReference>
<dbReference type="STRING" id="283909.R7VIW1"/>
<reference evidence="10" key="3">
    <citation type="submission" date="2015-06" db="UniProtKB">
        <authorList>
            <consortium name="EnsemblMetazoa"/>
        </authorList>
    </citation>
    <scope>IDENTIFICATION</scope>
</reference>
<evidence type="ECO:0000256" key="3">
    <source>
        <dbReference type="ARBA" id="ARBA00022979"/>
    </source>
</evidence>
<keyword evidence="4" id="KW-0012">Acyltransferase</keyword>
<dbReference type="HOGENOM" id="CLU_013513_3_1_1"/>
<dbReference type="EMBL" id="AMQN01000524">
    <property type="status" value="NOT_ANNOTATED_CDS"/>
    <property type="molecule type" value="Genomic_DNA"/>
</dbReference>
<evidence type="ECO:0000256" key="2">
    <source>
        <dbReference type="ARBA" id="ARBA00022679"/>
    </source>
</evidence>
<dbReference type="InterPro" id="IPR042231">
    <property type="entry name" value="Cho/carn_acyl_trans_2"/>
</dbReference>
<dbReference type="OMA" id="FIKQQKC"/>
<dbReference type="FunCoup" id="R7VIW1">
    <property type="interactions" value="90"/>
</dbReference>
<accession>R7VIW1</accession>
<dbReference type="Proteomes" id="UP000014760">
    <property type="component" value="Unassembled WGS sequence"/>
</dbReference>
<dbReference type="InterPro" id="IPR000542">
    <property type="entry name" value="Carn_acyl_trans"/>
</dbReference>
<dbReference type="GO" id="GO:0008292">
    <property type="term" value="P:acetylcholine biosynthetic process"/>
    <property type="evidence" value="ECO:0007669"/>
    <property type="project" value="TreeGrafter"/>
</dbReference>
<dbReference type="Pfam" id="PF00755">
    <property type="entry name" value="Carn_acyltransf"/>
    <property type="match status" value="1"/>
</dbReference>
<keyword evidence="3" id="KW-0530">Neurotransmitter biosynthesis</keyword>
<reference evidence="9 11" key="2">
    <citation type="journal article" date="2013" name="Nature">
        <title>Insights into bilaterian evolution from three spiralian genomes.</title>
        <authorList>
            <person name="Simakov O."/>
            <person name="Marletaz F."/>
            <person name="Cho S.J."/>
            <person name="Edsinger-Gonzales E."/>
            <person name="Havlak P."/>
            <person name="Hellsten U."/>
            <person name="Kuo D.H."/>
            <person name="Larsson T."/>
            <person name="Lv J."/>
            <person name="Arendt D."/>
            <person name="Savage R."/>
            <person name="Osoegawa K."/>
            <person name="de Jong P."/>
            <person name="Grimwood J."/>
            <person name="Chapman J.A."/>
            <person name="Shapiro H."/>
            <person name="Aerts A."/>
            <person name="Otillar R.P."/>
            <person name="Terry A.Y."/>
            <person name="Boore J.L."/>
            <person name="Grigoriev I.V."/>
            <person name="Lindberg D.R."/>
            <person name="Seaver E.C."/>
            <person name="Weisblat D.A."/>
            <person name="Putnam N.H."/>
            <person name="Rokhsar D.S."/>
        </authorList>
    </citation>
    <scope>NUCLEOTIDE SEQUENCE</scope>
    <source>
        <strain evidence="9 11">I ESC-2004</strain>
    </source>
</reference>
<name>R7VIW1_CAPTE</name>
<keyword evidence="11" id="KW-1185">Reference proteome</keyword>
<reference evidence="11" key="1">
    <citation type="submission" date="2012-12" db="EMBL/GenBank/DDBJ databases">
        <authorList>
            <person name="Hellsten U."/>
            <person name="Grimwood J."/>
            <person name="Chapman J.A."/>
            <person name="Shapiro H."/>
            <person name="Aerts A."/>
            <person name="Otillar R.P."/>
            <person name="Terry A.Y."/>
            <person name="Boore J.L."/>
            <person name="Simakov O."/>
            <person name="Marletaz F."/>
            <person name="Cho S.-J."/>
            <person name="Edsinger-Gonzales E."/>
            <person name="Havlak P."/>
            <person name="Kuo D.-H."/>
            <person name="Larsson T."/>
            <person name="Lv J."/>
            <person name="Arendt D."/>
            <person name="Savage R."/>
            <person name="Osoegawa K."/>
            <person name="de Jong P."/>
            <person name="Lindberg D.R."/>
            <person name="Seaver E.C."/>
            <person name="Weisblat D.A."/>
            <person name="Putnam N.H."/>
            <person name="Grigoriev I.V."/>
            <person name="Rokhsar D.S."/>
        </authorList>
    </citation>
    <scope>NUCLEOTIDE SEQUENCE</scope>
    <source>
        <strain evidence="11">I ESC-2004</strain>
    </source>
</reference>
<evidence type="ECO:0000256" key="4">
    <source>
        <dbReference type="ARBA" id="ARBA00023315"/>
    </source>
</evidence>
<protein>
    <recommendedName>
        <fullName evidence="6">Choline O-acetyltransferase</fullName>
        <ecNumber evidence="5">2.3.1.6</ecNumber>
    </recommendedName>
</protein>
<evidence type="ECO:0000256" key="5">
    <source>
        <dbReference type="ARBA" id="ARBA00039091"/>
    </source>
</evidence>
<dbReference type="Gene3D" id="3.30.559.70">
    <property type="entry name" value="Choline/Carnitine o-acyltransferase, domain 2"/>
    <property type="match status" value="1"/>
</dbReference>
<evidence type="ECO:0000313" key="10">
    <source>
        <dbReference type="EnsemblMetazoa" id="CapteP218503"/>
    </source>
</evidence>
<keyword evidence="2" id="KW-0808">Transferase</keyword>
<dbReference type="EC" id="2.3.1.6" evidence="5"/>
<dbReference type="GO" id="GO:0004102">
    <property type="term" value="F:choline O-acetyltransferase activity"/>
    <property type="evidence" value="ECO:0007669"/>
    <property type="project" value="UniProtKB-EC"/>
</dbReference>
<dbReference type="GO" id="GO:0005737">
    <property type="term" value="C:cytoplasm"/>
    <property type="evidence" value="ECO:0007669"/>
    <property type="project" value="TreeGrafter"/>
</dbReference>
<comment type="similarity">
    <text evidence="1">Belongs to the carnitine/choline acetyltransferase family.</text>
</comment>
<proteinExistence type="inferred from homology"/>
<dbReference type="InterPro" id="IPR039551">
    <property type="entry name" value="Cho/carn_acyl_trans"/>
</dbReference>
<dbReference type="EMBL" id="KB291799">
    <property type="protein sequence ID" value="ELU18773.1"/>
    <property type="molecule type" value="Genomic_DNA"/>
</dbReference>
<dbReference type="Gene3D" id="3.30.559.10">
    <property type="entry name" value="Chloramphenicol acetyltransferase-like domain"/>
    <property type="match status" value="1"/>
</dbReference>
<dbReference type="GO" id="GO:0043005">
    <property type="term" value="C:neuron projection"/>
    <property type="evidence" value="ECO:0007669"/>
    <property type="project" value="TreeGrafter"/>
</dbReference>
<dbReference type="AlphaFoldDB" id="R7VIW1"/>
<feature type="active site" description="Proton acceptor" evidence="7">
    <location>
        <position position="369"/>
    </location>
</feature>
<sequence>MSQKEEQVKIKSHPLLAHAKQMASLDEEQFPQWDPTKPLAKLPVPDLHETMRKYLLCIKAVVPSDQYKVTEQLVEEFVKPGGQGEILQEKLIQYARTQDNWVTKFWLDDMYMNIRLPLPVNSNPGMVFPRQQFEDQSEQLRFAARLISVVLDYKDVIDSKSLPVDRCRHREKGQPLCMEQYYRLFSSYRAPGVDKDCLHTRTDEKSNHCIVAINNQFFVLNVLAHNQQRLSNDNLYAQLKRIVKMATEAEDGDVVEIDANERVGILTAAKRDLWAKARNEMLLDPVNKASLEWIESCMFILCLDKSLPLSFNHQQSVDETCKRQRDDVSLAMQTIHGHGAQHNSANRWHEKTMQFIIGQDGACGLCYEHSASEGIAVVQLIEQLLNFMDDAKRRKLTRLLSLCDLPPPKRLEWRLAPKVKDAIMTSTFDLDRSINNMDLYVLRFDQYGKNFPKSQNMSPDAYIQIALQLTYYKVHGRLVSTYESASIRRFRLGRVDNIRANTVEALEWCEAMTGRTTATTILGYGIDNHLLGLRCMSEMSDMDKPEVFKDESFNISNHFTLSTSQVPTTLDAFMCYGPVVPDGYGACYNPHEDYILVVISSFKSCDQTGSDSFAFTLEESFLQMKELCESTKEAGLNGRSSCKNAQADKTAEKKQIVPDVNQNCAA</sequence>
<feature type="domain" description="Choline/carnitine acyltransferase" evidence="8">
    <location>
        <begin position="42"/>
        <end position="619"/>
    </location>
</feature>
<evidence type="ECO:0000313" key="9">
    <source>
        <dbReference type="EMBL" id="ELU18773.1"/>
    </source>
</evidence>
<dbReference type="PANTHER" id="PTHR22589">
    <property type="entry name" value="CARNITINE O-ACYLTRANSFERASE"/>
    <property type="match status" value="1"/>
</dbReference>
<dbReference type="OrthoDB" id="240216at2759"/>
<dbReference type="EnsemblMetazoa" id="CapteT218503">
    <property type="protein sequence ID" value="CapteP218503"/>
    <property type="gene ID" value="CapteG218503"/>
</dbReference>
<dbReference type="GO" id="GO:0045202">
    <property type="term" value="C:synapse"/>
    <property type="evidence" value="ECO:0007669"/>
    <property type="project" value="GOC"/>
</dbReference>